<feature type="non-terminal residue" evidence="1">
    <location>
        <position position="1"/>
    </location>
</feature>
<evidence type="ECO:0000313" key="2">
    <source>
        <dbReference type="Proteomes" id="UP000237000"/>
    </source>
</evidence>
<protein>
    <submittedName>
        <fullName evidence="1">Uncharacterized protein</fullName>
    </submittedName>
</protein>
<sequence length="102" mass="11377">GFHYEELDLGSTFLAGGAIHRINPELECAWGLAQNAAIFAIGSHNKTEASDDSFNETKVHGECFPSSSEKASVNAQHYCGLFYEFTLNFFRRAVHHPSVQWD</sequence>
<name>A0A2P5AFH1_TREOI</name>
<comment type="caution">
    <text evidence="1">The sequence shown here is derived from an EMBL/GenBank/DDBJ whole genome shotgun (WGS) entry which is preliminary data.</text>
</comment>
<dbReference type="AlphaFoldDB" id="A0A2P5AFH1"/>
<reference evidence="2" key="1">
    <citation type="submission" date="2016-06" db="EMBL/GenBank/DDBJ databases">
        <title>Parallel loss of symbiosis genes in relatives of nitrogen-fixing non-legume Parasponia.</title>
        <authorList>
            <person name="Van Velzen R."/>
            <person name="Holmer R."/>
            <person name="Bu F."/>
            <person name="Rutten L."/>
            <person name="Van Zeijl A."/>
            <person name="Liu W."/>
            <person name="Santuari L."/>
            <person name="Cao Q."/>
            <person name="Sharma T."/>
            <person name="Shen D."/>
            <person name="Roswanjaya Y."/>
            <person name="Wardhani T."/>
            <person name="Kalhor M.S."/>
            <person name="Jansen J."/>
            <person name="Van den Hoogen J."/>
            <person name="Gungor B."/>
            <person name="Hartog M."/>
            <person name="Hontelez J."/>
            <person name="Verver J."/>
            <person name="Yang W.-C."/>
            <person name="Schijlen E."/>
            <person name="Repin R."/>
            <person name="Schilthuizen M."/>
            <person name="Schranz E."/>
            <person name="Heidstra R."/>
            <person name="Miyata K."/>
            <person name="Fedorova E."/>
            <person name="Kohlen W."/>
            <person name="Bisseling T."/>
            <person name="Smit S."/>
            <person name="Geurts R."/>
        </authorList>
    </citation>
    <scope>NUCLEOTIDE SEQUENCE [LARGE SCALE GENOMIC DNA]</scope>
    <source>
        <strain evidence="2">cv. RG33-2</strain>
    </source>
</reference>
<accession>A0A2P5AFH1</accession>
<dbReference type="Proteomes" id="UP000237000">
    <property type="component" value="Unassembled WGS sequence"/>
</dbReference>
<gene>
    <name evidence="1" type="ORF">TorRG33x02_351600</name>
</gene>
<evidence type="ECO:0000313" key="1">
    <source>
        <dbReference type="EMBL" id="PON35272.1"/>
    </source>
</evidence>
<organism evidence="1 2">
    <name type="scientific">Trema orientale</name>
    <name type="common">Charcoal tree</name>
    <name type="synonym">Celtis orientalis</name>
    <dbReference type="NCBI Taxonomy" id="63057"/>
    <lineage>
        <taxon>Eukaryota</taxon>
        <taxon>Viridiplantae</taxon>
        <taxon>Streptophyta</taxon>
        <taxon>Embryophyta</taxon>
        <taxon>Tracheophyta</taxon>
        <taxon>Spermatophyta</taxon>
        <taxon>Magnoliopsida</taxon>
        <taxon>eudicotyledons</taxon>
        <taxon>Gunneridae</taxon>
        <taxon>Pentapetalae</taxon>
        <taxon>rosids</taxon>
        <taxon>fabids</taxon>
        <taxon>Rosales</taxon>
        <taxon>Cannabaceae</taxon>
        <taxon>Trema</taxon>
    </lineage>
</organism>
<dbReference type="InParanoid" id="A0A2P5AFH1"/>
<dbReference type="OrthoDB" id="10374742at2759"/>
<proteinExistence type="predicted"/>
<dbReference type="EMBL" id="JXTC01000890">
    <property type="protein sequence ID" value="PON35272.1"/>
    <property type="molecule type" value="Genomic_DNA"/>
</dbReference>
<keyword evidence="2" id="KW-1185">Reference proteome</keyword>